<dbReference type="Proteomes" id="UP000186309">
    <property type="component" value="Chromosome"/>
</dbReference>
<feature type="region of interest" description="Disordered" evidence="1">
    <location>
        <begin position="240"/>
        <end position="259"/>
    </location>
</feature>
<organism evidence="2 3">
    <name type="scientific">Paludisphaera borealis</name>
    <dbReference type="NCBI Taxonomy" id="1387353"/>
    <lineage>
        <taxon>Bacteria</taxon>
        <taxon>Pseudomonadati</taxon>
        <taxon>Planctomycetota</taxon>
        <taxon>Planctomycetia</taxon>
        <taxon>Isosphaerales</taxon>
        <taxon>Isosphaeraceae</taxon>
        <taxon>Paludisphaera</taxon>
    </lineage>
</organism>
<evidence type="ECO:0000256" key="1">
    <source>
        <dbReference type="SAM" id="MobiDB-lite"/>
    </source>
</evidence>
<dbReference type="AlphaFoldDB" id="A0A1U7CXE3"/>
<feature type="region of interest" description="Disordered" evidence="1">
    <location>
        <begin position="1"/>
        <end position="34"/>
    </location>
</feature>
<reference evidence="3" key="1">
    <citation type="submission" date="2016-12" db="EMBL/GenBank/DDBJ databases">
        <title>Comparative genomics of four Isosphaeraceae planctomycetes: a common pool of plasmids and glycoside hydrolase genes.</title>
        <authorList>
            <person name="Ivanova A."/>
        </authorList>
    </citation>
    <scope>NUCLEOTIDE SEQUENCE [LARGE SCALE GENOMIC DNA]</scope>
    <source>
        <strain evidence="3">PX4</strain>
    </source>
</reference>
<keyword evidence="3" id="KW-1185">Reference proteome</keyword>
<dbReference type="KEGG" id="pbor:BSF38_05140"/>
<dbReference type="EMBL" id="CP019082">
    <property type="protein sequence ID" value="APW63568.1"/>
    <property type="molecule type" value="Genomic_DNA"/>
</dbReference>
<accession>A0A1U7CXE3</accession>
<evidence type="ECO:0008006" key="4">
    <source>
        <dbReference type="Google" id="ProtNLM"/>
    </source>
</evidence>
<proteinExistence type="predicted"/>
<sequence>MQEDRAESGPPAPGRQRGGALSETDPIETGGDPGWVVETVVSPFHCLYQDALHFHTQSRLAFSEAEASRLARAALMLYIAAAEALVRQAAVELGRPELRGLLADPSRPLPLAEAWRLLPSIISEPGTPTRPFSPEAPPWPQFTELLMLETSWVYPGHPSTRRAYYRSSRRDGDYEPLEPHQIPPPLRRTLRTESLHYPRTGLPRDPYALRPRHLDTARGVLDAAIEALDRRMGGVLCQGQRHRREPTQVVNPPANGNSV</sequence>
<feature type="compositionally biased region" description="Polar residues" evidence="1">
    <location>
        <begin position="248"/>
        <end position="259"/>
    </location>
</feature>
<protein>
    <recommendedName>
        <fullName evidence="4">HEPN domain-containing protein</fullName>
    </recommendedName>
</protein>
<evidence type="ECO:0000313" key="3">
    <source>
        <dbReference type="Proteomes" id="UP000186309"/>
    </source>
</evidence>
<dbReference type="STRING" id="1387353.BSF38_05140"/>
<name>A0A1U7CXE3_9BACT</name>
<gene>
    <name evidence="2" type="ORF">BSF38_05140</name>
</gene>
<evidence type="ECO:0000313" key="2">
    <source>
        <dbReference type="EMBL" id="APW63568.1"/>
    </source>
</evidence>
<dbReference type="RefSeq" id="WP_210405647.1">
    <property type="nucleotide sequence ID" value="NZ_CP019082.1"/>
</dbReference>